<name>A0ABQ2V9Y9_9PSEU</name>
<reference evidence="2" key="1">
    <citation type="journal article" date="2019" name="Int. J. Syst. Evol. Microbiol.">
        <title>The Global Catalogue of Microorganisms (GCM) 10K type strain sequencing project: providing services to taxonomists for standard genome sequencing and annotation.</title>
        <authorList>
            <consortium name="The Broad Institute Genomics Platform"/>
            <consortium name="The Broad Institute Genome Sequencing Center for Infectious Disease"/>
            <person name="Wu L."/>
            <person name="Ma J."/>
        </authorList>
    </citation>
    <scope>NUCLEOTIDE SEQUENCE [LARGE SCALE GENOMIC DNA]</scope>
    <source>
        <strain evidence="2">JCM 3296</strain>
    </source>
</reference>
<comment type="caution">
    <text evidence="1">The sequence shown here is derived from an EMBL/GenBank/DDBJ whole genome shotgun (WGS) entry which is preliminary data.</text>
</comment>
<evidence type="ECO:0000313" key="2">
    <source>
        <dbReference type="Proteomes" id="UP000649573"/>
    </source>
</evidence>
<gene>
    <name evidence="1" type="ORF">GCM10010178_73220</name>
</gene>
<evidence type="ECO:0000313" key="1">
    <source>
        <dbReference type="EMBL" id="GGU70874.1"/>
    </source>
</evidence>
<accession>A0ABQ2V9Y9</accession>
<organism evidence="1 2">
    <name type="scientific">Lentzea flava</name>
    <dbReference type="NCBI Taxonomy" id="103732"/>
    <lineage>
        <taxon>Bacteria</taxon>
        <taxon>Bacillati</taxon>
        <taxon>Actinomycetota</taxon>
        <taxon>Actinomycetes</taxon>
        <taxon>Pseudonocardiales</taxon>
        <taxon>Pseudonocardiaceae</taxon>
        <taxon>Lentzea</taxon>
    </lineage>
</organism>
<proteinExistence type="predicted"/>
<protein>
    <submittedName>
        <fullName evidence="1">Uncharacterized protein</fullName>
    </submittedName>
</protein>
<sequence>MLAWVSFQPGAPAGAGVPGLFGGFTGPLVADWGADVGAAELLLGAAELSDVLGEVALVLSATGFGSPASAAEQAAKATTPVVSSTANLSLTLVLPPRAFTTGDRELADCVVGRCGMFTELVRPSSRRGR</sequence>
<dbReference type="Proteomes" id="UP000649573">
    <property type="component" value="Unassembled WGS sequence"/>
</dbReference>
<keyword evidence="2" id="KW-1185">Reference proteome</keyword>
<dbReference type="EMBL" id="BMRE01000048">
    <property type="protein sequence ID" value="GGU70874.1"/>
    <property type="molecule type" value="Genomic_DNA"/>
</dbReference>